<accession>A0ABM1LI10</accession>
<dbReference type="GeneID" id="103321813"/>
<dbReference type="RefSeq" id="XP_016647037.1">
    <property type="nucleotide sequence ID" value="XM_016791551.1"/>
</dbReference>
<reference evidence="7" key="1">
    <citation type="journal article" date="2012" name="Nat. Commun.">
        <title>The genome of Prunus mume.</title>
        <authorList>
            <person name="Zhang Q."/>
            <person name="Chen W."/>
            <person name="Sun L."/>
            <person name="Zhao F."/>
            <person name="Huang B."/>
            <person name="Yang W."/>
            <person name="Tao Y."/>
            <person name="Wang J."/>
            <person name="Yuan Z."/>
            <person name="Fan G."/>
            <person name="Xing Z."/>
            <person name="Han C."/>
            <person name="Pan H."/>
            <person name="Zhong X."/>
            <person name="Shi W."/>
            <person name="Liang X."/>
            <person name="Du D."/>
            <person name="Sun F."/>
            <person name="Xu Z."/>
            <person name="Hao R."/>
            <person name="Lv T."/>
            <person name="Lv Y."/>
            <person name="Zheng Z."/>
            <person name="Sun M."/>
            <person name="Luo L."/>
            <person name="Cai M."/>
            <person name="Gao Y."/>
            <person name="Wang J."/>
            <person name="Yin Y."/>
            <person name="Xu X."/>
            <person name="Cheng T."/>
            <person name="Wang J."/>
        </authorList>
    </citation>
    <scope>NUCLEOTIDE SEQUENCE [LARGE SCALE GENOMIC DNA]</scope>
</reference>
<feature type="compositionally biased region" description="Acidic residues" evidence="5">
    <location>
        <begin position="19"/>
        <end position="39"/>
    </location>
</feature>
<dbReference type="InterPro" id="IPR007527">
    <property type="entry name" value="Znf_SWIM"/>
</dbReference>
<feature type="region of interest" description="Disordered" evidence="5">
    <location>
        <begin position="1"/>
        <end position="43"/>
    </location>
</feature>
<organism evidence="7 8">
    <name type="scientific">Prunus mume</name>
    <name type="common">Japanese apricot</name>
    <name type="synonym">Armeniaca mume</name>
    <dbReference type="NCBI Taxonomy" id="102107"/>
    <lineage>
        <taxon>Eukaryota</taxon>
        <taxon>Viridiplantae</taxon>
        <taxon>Streptophyta</taxon>
        <taxon>Embryophyta</taxon>
        <taxon>Tracheophyta</taxon>
        <taxon>Spermatophyta</taxon>
        <taxon>Magnoliopsida</taxon>
        <taxon>eudicotyledons</taxon>
        <taxon>Gunneridae</taxon>
        <taxon>Pentapetalae</taxon>
        <taxon>rosids</taxon>
        <taxon>fabids</taxon>
        <taxon>Rosales</taxon>
        <taxon>Rosaceae</taxon>
        <taxon>Amygdaloideae</taxon>
        <taxon>Amygdaleae</taxon>
        <taxon>Prunus</taxon>
    </lineage>
</organism>
<dbReference type="PROSITE" id="PS50966">
    <property type="entry name" value="ZF_SWIM"/>
    <property type="match status" value="1"/>
</dbReference>
<keyword evidence="1" id="KW-0479">Metal-binding</keyword>
<protein>
    <submittedName>
        <fullName evidence="8">Protein FAR-RED IMPAIRED RESPONSE 1-like</fullName>
    </submittedName>
</protein>
<gene>
    <name evidence="8" type="primary">LOC103321813</name>
</gene>
<feature type="region of interest" description="Disordered" evidence="5">
    <location>
        <begin position="612"/>
        <end position="632"/>
    </location>
</feature>
<evidence type="ECO:0000256" key="4">
    <source>
        <dbReference type="PROSITE-ProRule" id="PRU00325"/>
    </source>
</evidence>
<evidence type="ECO:0000313" key="8">
    <source>
        <dbReference type="RefSeq" id="XP_016647037.1"/>
    </source>
</evidence>
<dbReference type="InterPro" id="IPR018289">
    <property type="entry name" value="MULE_transposase_dom"/>
</dbReference>
<reference evidence="8" key="2">
    <citation type="submission" date="2025-08" db="UniProtKB">
        <authorList>
            <consortium name="RefSeq"/>
        </authorList>
    </citation>
    <scope>IDENTIFICATION</scope>
</reference>
<evidence type="ECO:0000256" key="3">
    <source>
        <dbReference type="ARBA" id="ARBA00022833"/>
    </source>
</evidence>
<evidence type="ECO:0000256" key="1">
    <source>
        <dbReference type="ARBA" id="ARBA00022723"/>
    </source>
</evidence>
<dbReference type="Proteomes" id="UP000694861">
    <property type="component" value="Linkage group LG2"/>
</dbReference>
<keyword evidence="2 4" id="KW-0863">Zinc-finger</keyword>
<evidence type="ECO:0000256" key="2">
    <source>
        <dbReference type="ARBA" id="ARBA00022771"/>
    </source>
</evidence>
<dbReference type="SMART" id="SM00575">
    <property type="entry name" value="ZnF_PMZ"/>
    <property type="match status" value="1"/>
</dbReference>
<keyword evidence="3" id="KW-0862">Zinc</keyword>
<proteinExistence type="predicted"/>
<evidence type="ECO:0000313" key="7">
    <source>
        <dbReference type="Proteomes" id="UP000694861"/>
    </source>
</evidence>
<dbReference type="PANTHER" id="PTHR47718">
    <property type="entry name" value="OS01G0519700 PROTEIN"/>
    <property type="match status" value="1"/>
</dbReference>
<dbReference type="InterPro" id="IPR006564">
    <property type="entry name" value="Znf_PMZ"/>
</dbReference>
<evidence type="ECO:0000256" key="5">
    <source>
        <dbReference type="SAM" id="MobiDB-lite"/>
    </source>
</evidence>
<keyword evidence="7" id="KW-1185">Reference proteome</keyword>
<feature type="domain" description="SWIM-type" evidence="6">
    <location>
        <begin position="423"/>
        <end position="455"/>
    </location>
</feature>
<name>A0ABM1LI10_PRUMU</name>
<feature type="region of interest" description="Disordered" evidence="5">
    <location>
        <begin position="553"/>
        <end position="573"/>
    </location>
</feature>
<dbReference type="Pfam" id="PF04434">
    <property type="entry name" value="SWIM"/>
    <property type="match status" value="1"/>
</dbReference>
<sequence length="632" mass="72770">MVVTGGGILAVMTKRREEEDSPSSVEEEDPPSSIEEEDPPSSATEVLVVQGKGGQYDILATQAGGIENVGFTQQDIYNSNRDRRMKIKGHDGEMLFDHFMNEQEKNPGFIFKVETNIEHKITRCFWADAISRQSYKFYGDAVIFDTTYNTNRYCMIFAPIMGVNNHGQTIIFSGAFLSDETADSFIWLFREFLRAMPGDAPKIIITDQDPAMTKAISEALPNTFHRYCSWHILNKFSDKPECILHYQQFRECVWDSESRDEFDLRWKSIVENSGLNEDTWLQSIFNIRSKWVPAYVNHIFSCGMSSSQRAESGHAFFKRYVSKHNSLVDFMVQFNRGLLHQRHLELMADHTDINEKAKTKCPIMMDRQMANIYTRTYFYKFQDQLWESYCNNVELTEENATHCTYKVVHMDGKKKKRNRLIVYDKYADFASCSCHMFESLGIPCSHTLAYLHKIRQLHELPDQYILKRWTRSARSDLVVDNDGVEIFVDNSLIGKRSALFQRYSHVIDKVILSDEASQIFCEALDSLIERIKPLLNGAEEVLPSARRSIDFETSLNEPDPVKAKGSGKRLKGRKELAREKYKGRRCNGCGKYGQTHDKRNCPMLQKSSSIVDKDAFNGMDNSSSSQDDEFFG</sequence>
<dbReference type="Pfam" id="PF10551">
    <property type="entry name" value="MULE"/>
    <property type="match status" value="1"/>
</dbReference>
<evidence type="ECO:0000259" key="6">
    <source>
        <dbReference type="PROSITE" id="PS50966"/>
    </source>
</evidence>